<dbReference type="AlphaFoldDB" id="A0A6J7IBN4"/>
<evidence type="ECO:0000256" key="2">
    <source>
        <dbReference type="ARBA" id="ARBA00023125"/>
    </source>
</evidence>
<feature type="domain" description="HTH tetR-type" evidence="5">
    <location>
        <begin position="23"/>
        <end position="83"/>
    </location>
</feature>
<dbReference type="PANTHER" id="PTHR30055">
    <property type="entry name" value="HTH-TYPE TRANSCRIPTIONAL REGULATOR RUTR"/>
    <property type="match status" value="1"/>
</dbReference>
<reference evidence="7" key="1">
    <citation type="submission" date="2020-05" db="EMBL/GenBank/DDBJ databases">
        <authorList>
            <person name="Chiriac C."/>
            <person name="Salcher M."/>
            <person name="Ghai R."/>
            <person name="Kavagutti S V."/>
        </authorList>
    </citation>
    <scope>NUCLEOTIDE SEQUENCE</scope>
</reference>
<dbReference type="SUPFAM" id="SSF46689">
    <property type="entry name" value="Homeodomain-like"/>
    <property type="match status" value="1"/>
</dbReference>
<evidence type="ECO:0000256" key="4">
    <source>
        <dbReference type="SAM" id="MobiDB-lite"/>
    </source>
</evidence>
<dbReference type="GO" id="GO:0000976">
    <property type="term" value="F:transcription cis-regulatory region binding"/>
    <property type="evidence" value="ECO:0007669"/>
    <property type="project" value="TreeGrafter"/>
</dbReference>
<gene>
    <name evidence="6" type="ORF">UFOPK1392_00329</name>
    <name evidence="7" type="ORF">UFOPK3733_00480</name>
</gene>
<dbReference type="Pfam" id="PF00440">
    <property type="entry name" value="TetR_N"/>
    <property type="match status" value="1"/>
</dbReference>
<dbReference type="InterPro" id="IPR050109">
    <property type="entry name" value="HTH-type_TetR-like_transc_reg"/>
</dbReference>
<evidence type="ECO:0000256" key="1">
    <source>
        <dbReference type="ARBA" id="ARBA00023015"/>
    </source>
</evidence>
<organism evidence="7">
    <name type="scientific">freshwater metagenome</name>
    <dbReference type="NCBI Taxonomy" id="449393"/>
    <lineage>
        <taxon>unclassified sequences</taxon>
        <taxon>metagenomes</taxon>
        <taxon>ecological metagenomes</taxon>
    </lineage>
</organism>
<feature type="compositionally biased region" description="Basic and acidic residues" evidence="4">
    <location>
        <begin position="10"/>
        <end position="21"/>
    </location>
</feature>
<proteinExistence type="predicted"/>
<dbReference type="PRINTS" id="PR00455">
    <property type="entry name" value="HTHTETR"/>
</dbReference>
<dbReference type="SUPFAM" id="SSF48498">
    <property type="entry name" value="Tetracyclin repressor-like, C-terminal domain"/>
    <property type="match status" value="1"/>
</dbReference>
<evidence type="ECO:0000259" key="5">
    <source>
        <dbReference type="PROSITE" id="PS50977"/>
    </source>
</evidence>
<dbReference type="GO" id="GO:0003700">
    <property type="term" value="F:DNA-binding transcription factor activity"/>
    <property type="evidence" value="ECO:0007669"/>
    <property type="project" value="TreeGrafter"/>
</dbReference>
<dbReference type="Gene3D" id="1.10.357.10">
    <property type="entry name" value="Tetracycline Repressor, domain 2"/>
    <property type="match status" value="1"/>
</dbReference>
<keyword evidence="1" id="KW-0805">Transcription regulation</keyword>
<accession>A0A6J7IBN4</accession>
<evidence type="ECO:0000313" key="6">
    <source>
        <dbReference type="EMBL" id="CAB4322594.1"/>
    </source>
</evidence>
<dbReference type="InterPro" id="IPR001647">
    <property type="entry name" value="HTH_TetR"/>
</dbReference>
<evidence type="ECO:0000256" key="3">
    <source>
        <dbReference type="ARBA" id="ARBA00023163"/>
    </source>
</evidence>
<evidence type="ECO:0000313" key="7">
    <source>
        <dbReference type="EMBL" id="CAB4927737.1"/>
    </source>
</evidence>
<sequence>MAATVTAPAKPDRLPGSRAERTRDTENRILAAALDSFGTAGYDATSLDALAAGLGLSKQAILYHWPSKAALLDAVIDRACLDLVVEFDGVLRDAGEGWERIEAIVRSVFRVTIRRPELLGFVREVSRLGGDAAARISADLEPFVARARGFLQREMDAGRFRRCDPGLLFVSAYSAVLGAATEVEVLRAVGFEPTARSTVVRRRELLSFLRAAIVEP</sequence>
<feature type="region of interest" description="Disordered" evidence="4">
    <location>
        <begin position="1"/>
        <end position="21"/>
    </location>
</feature>
<protein>
    <submittedName>
        <fullName evidence="7">Unannotated protein</fullName>
    </submittedName>
</protein>
<keyword evidence="2" id="KW-0238">DNA-binding</keyword>
<keyword evidence="3" id="KW-0804">Transcription</keyword>
<dbReference type="InterPro" id="IPR009057">
    <property type="entry name" value="Homeodomain-like_sf"/>
</dbReference>
<dbReference type="EMBL" id="CAEMXZ010000009">
    <property type="protein sequence ID" value="CAB4322594.1"/>
    <property type="molecule type" value="Genomic_DNA"/>
</dbReference>
<dbReference type="PANTHER" id="PTHR30055:SF234">
    <property type="entry name" value="HTH-TYPE TRANSCRIPTIONAL REGULATOR BETI"/>
    <property type="match status" value="1"/>
</dbReference>
<name>A0A6J7IBN4_9ZZZZ</name>
<dbReference type="InterPro" id="IPR036271">
    <property type="entry name" value="Tet_transcr_reg_TetR-rel_C_sf"/>
</dbReference>
<dbReference type="PROSITE" id="PS50977">
    <property type="entry name" value="HTH_TETR_2"/>
    <property type="match status" value="1"/>
</dbReference>
<dbReference type="Gene3D" id="1.10.10.60">
    <property type="entry name" value="Homeodomain-like"/>
    <property type="match status" value="1"/>
</dbReference>
<dbReference type="EMBL" id="CAFBNC010000014">
    <property type="protein sequence ID" value="CAB4927737.1"/>
    <property type="molecule type" value="Genomic_DNA"/>
</dbReference>